<evidence type="ECO:0000259" key="4">
    <source>
        <dbReference type="PROSITE" id="PS50238"/>
    </source>
</evidence>
<dbReference type="InterPro" id="IPR000198">
    <property type="entry name" value="RhoGAP_dom"/>
</dbReference>
<name>A0ABD0W3X9_UMBPY</name>
<feature type="region of interest" description="Disordered" evidence="3">
    <location>
        <begin position="286"/>
        <end position="327"/>
    </location>
</feature>
<sequence>MKVLSRSITAKTLTGGGMEPFIECPLDGNAKVPALPHCLSTTEEQAAQSIENSSHSKWSVLRKWRKSSSPLNSVSVCPDTDSKIQLFGQPLCCSDDGMLPKPITDILVLLWRKGPSTEGVFRKTGNNKNLKAIREQLNSGADVELETQPVVILVGLLKSFLKELPGSLLVSDLYDTWMKALEMEEDQQRGLELKRVVDKLPGPNLLLLQNILCVLHRITESSVTNMMDAKNLALCIAPTLLQKDITTLDVQTAGKVTELTQFLIEHCCEIFGDEILSFLGVTDEDNSVSSQQHDSAYDSTDPDAEEDSMGSAQEEGEKGGSFPSLLSVPSCPSDDIFHTKPFNRRRSEPIIFLSAGTKNLIGQARSHDDFSVEGQDFGEQPLKKQISNDSFLLPRRGGAEARPVATLSLPKLGGQAMIWRQCDLSCSSSVSLESATSNASEGSVFTSSPLGSPACLRRAQSTRGAPLTAKPRAEAPRADPAEAVKRRTQSMKVDSNALMRTKSLGAFGPARGSLKKADAQKEKTFLCGTVQEDFQSETEATLRQPRPQPRPQSAMEVFQKVDSRLPSQPPPYELAVHNAAQPALPHYGSMTVSDAAATLSRKTRPASMNANFQYSCPVSQHTDRPSQATDIDSIISGQQPSVQLRHRTMSESVPITRVKALSRHESVSRRCSQPMFDYSYAKESYV</sequence>
<dbReference type="CDD" id="cd04402">
    <property type="entry name" value="RhoGAP_ARHGAP20"/>
    <property type="match status" value="1"/>
</dbReference>
<dbReference type="EMBL" id="JAGEUA010000009">
    <property type="protein sequence ID" value="KAL0965026.1"/>
    <property type="molecule type" value="Genomic_DNA"/>
</dbReference>
<keyword evidence="2" id="KW-0597">Phosphoprotein</keyword>
<dbReference type="SUPFAM" id="SSF48350">
    <property type="entry name" value="GTPase activation domain, GAP"/>
    <property type="match status" value="1"/>
</dbReference>
<evidence type="ECO:0000256" key="1">
    <source>
        <dbReference type="ARBA" id="ARBA00022468"/>
    </source>
</evidence>
<accession>A0ABD0W3X9</accession>
<comment type="caution">
    <text evidence="5">The sequence shown here is derived from an EMBL/GenBank/DDBJ whole genome shotgun (WGS) entry which is preliminary data.</text>
</comment>
<proteinExistence type="predicted"/>
<protein>
    <recommendedName>
        <fullName evidence="4">Rho-GAP domain-containing protein</fullName>
    </recommendedName>
</protein>
<evidence type="ECO:0000256" key="2">
    <source>
        <dbReference type="ARBA" id="ARBA00022553"/>
    </source>
</evidence>
<feature type="compositionally biased region" description="Basic and acidic residues" evidence="3">
    <location>
        <begin position="471"/>
        <end position="485"/>
    </location>
</feature>
<evidence type="ECO:0000313" key="6">
    <source>
        <dbReference type="Proteomes" id="UP001557470"/>
    </source>
</evidence>
<dbReference type="InterPro" id="IPR008936">
    <property type="entry name" value="Rho_GTPase_activation_prot"/>
</dbReference>
<keyword evidence="6" id="KW-1185">Reference proteome</keyword>
<dbReference type="AlphaFoldDB" id="A0ABD0W3X9"/>
<dbReference type="InterPro" id="IPR047886">
    <property type="entry name" value="ARHGAP20-like_RhoGAP"/>
</dbReference>
<gene>
    <name evidence="5" type="ORF">UPYG_G00275820</name>
</gene>
<reference evidence="5 6" key="1">
    <citation type="submission" date="2024-06" db="EMBL/GenBank/DDBJ databases">
        <authorList>
            <person name="Pan Q."/>
            <person name="Wen M."/>
            <person name="Jouanno E."/>
            <person name="Zahm M."/>
            <person name="Klopp C."/>
            <person name="Cabau C."/>
            <person name="Louis A."/>
            <person name="Berthelot C."/>
            <person name="Parey E."/>
            <person name="Roest Crollius H."/>
            <person name="Montfort J."/>
            <person name="Robinson-Rechavi M."/>
            <person name="Bouchez O."/>
            <person name="Lampietro C."/>
            <person name="Lopez Roques C."/>
            <person name="Donnadieu C."/>
            <person name="Postlethwait J."/>
            <person name="Bobe J."/>
            <person name="Verreycken H."/>
            <person name="Guiguen Y."/>
        </authorList>
    </citation>
    <scope>NUCLEOTIDE SEQUENCE [LARGE SCALE GENOMIC DNA]</scope>
    <source>
        <strain evidence="5">Up_M1</strain>
        <tissue evidence="5">Testis</tissue>
    </source>
</reference>
<dbReference type="Proteomes" id="UP001557470">
    <property type="component" value="Unassembled WGS sequence"/>
</dbReference>
<dbReference type="Pfam" id="PF00620">
    <property type="entry name" value="RhoGAP"/>
    <property type="match status" value="1"/>
</dbReference>
<feature type="domain" description="Rho-GAP" evidence="4">
    <location>
        <begin position="82"/>
        <end position="271"/>
    </location>
</feature>
<feature type="compositionally biased region" description="Polar residues" evidence="3">
    <location>
        <begin position="287"/>
        <end position="298"/>
    </location>
</feature>
<dbReference type="PROSITE" id="PS50238">
    <property type="entry name" value="RHOGAP"/>
    <property type="match status" value="1"/>
</dbReference>
<keyword evidence="1" id="KW-0343">GTPase activation</keyword>
<dbReference type="SMART" id="SM00324">
    <property type="entry name" value="RhoGAP"/>
    <property type="match status" value="1"/>
</dbReference>
<organism evidence="5 6">
    <name type="scientific">Umbra pygmaea</name>
    <name type="common">Eastern mudminnow</name>
    <dbReference type="NCBI Taxonomy" id="75934"/>
    <lineage>
        <taxon>Eukaryota</taxon>
        <taxon>Metazoa</taxon>
        <taxon>Chordata</taxon>
        <taxon>Craniata</taxon>
        <taxon>Vertebrata</taxon>
        <taxon>Euteleostomi</taxon>
        <taxon>Actinopterygii</taxon>
        <taxon>Neopterygii</taxon>
        <taxon>Teleostei</taxon>
        <taxon>Protacanthopterygii</taxon>
        <taxon>Esociformes</taxon>
        <taxon>Umbridae</taxon>
        <taxon>Umbra</taxon>
    </lineage>
</organism>
<dbReference type="PANTHER" id="PTHR23179">
    <property type="entry name" value="T-CELL ACTIVATION RHO GTPASE ACTIVATING PROTEIN-RELATED"/>
    <property type="match status" value="1"/>
</dbReference>
<evidence type="ECO:0000313" key="5">
    <source>
        <dbReference type="EMBL" id="KAL0965026.1"/>
    </source>
</evidence>
<dbReference type="Gene3D" id="1.10.555.10">
    <property type="entry name" value="Rho GTPase activation protein"/>
    <property type="match status" value="1"/>
</dbReference>
<feature type="region of interest" description="Disordered" evidence="3">
    <location>
        <begin position="458"/>
        <end position="490"/>
    </location>
</feature>
<dbReference type="PANTHER" id="PTHR23179:SF26">
    <property type="entry name" value="T-CELL ACTIVATION RHO GTPASE-ACTIVATING PROTEIN"/>
    <property type="match status" value="1"/>
</dbReference>
<evidence type="ECO:0000256" key="3">
    <source>
        <dbReference type="SAM" id="MobiDB-lite"/>
    </source>
</evidence>
<dbReference type="GO" id="GO:0005096">
    <property type="term" value="F:GTPase activator activity"/>
    <property type="evidence" value="ECO:0007669"/>
    <property type="project" value="UniProtKB-KW"/>
</dbReference>